<keyword evidence="1" id="KW-0677">Repeat</keyword>
<sequence>MSSLLLPLVLGVFTAIITIQQQNAAREQRNQDRNATEKQRLEDQMAAKQLCELEGTLSDNRYKDDAFDAYIKEIGKMMQNNHGWLTSNLVTATIARAKTLTIFRRLDPTRNIQIIRFLYETGQLGENDNQSALDISTAELLIPNIPLNAKWTQDGGTIAGSSEQDSGVNQLNKPYGLYVDDDQTVFIADTWNHRIVEWKSGATSGQAVAGGNGPGNQPNQLNRPVDVLVDKDTDSLIICSRGNQRVVRWSRRSRKNGETTIENIDCLGLTMDDQGFLYVSNWEKHD</sequence>
<gene>
    <name evidence="3" type="ORF">XDN619_LOCUS15799</name>
</gene>
<dbReference type="InterPro" id="IPR011042">
    <property type="entry name" value="6-blade_b-propeller_TolB-like"/>
</dbReference>
<dbReference type="Proteomes" id="UP000663887">
    <property type="component" value="Unassembled WGS sequence"/>
</dbReference>
<dbReference type="AlphaFoldDB" id="A0A816SDW0"/>
<keyword evidence="2" id="KW-0732">Signal</keyword>
<organism evidence="3 4">
    <name type="scientific">Rotaria magnacalcarata</name>
    <dbReference type="NCBI Taxonomy" id="392030"/>
    <lineage>
        <taxon>Eukaryota</taxon>
        <taxon>Metazoa</taxon>
        <taxon>Spiralia</taxon>
        <taxon>Gnathifera</taxon>
        <taxon>Rotifera</taxon>
        <taxon>Eurotatoria</taxon>
        <taxon>Bdelloidea</taxon>
        <taxon>Philodinida</taxon>
        <taxon>Philodinidae</taxon>
        <taxon>Rotaria</taxon>
    </lineage>
</organism>
<evidence type="ECO:0000256" key="1">
    <source>
        <dbReference type="ARBA" id="ARBA00022737"/>
    </source>
</evidence>
<evidence type="ECO:0000313" key="3">
    <source>
        <dbReference type="EMBL" id="CAF2086707.1"/>
    </source>
</evidence>
<reference evidence="3" key="1">
    <citation type="submission" date="2021-02" db="EMBL/GenBank/DDBJ databases">
        <authorList>
            <person name="Nowell W R."/>
        </authorList>
    </citation>
    <scope>NUCLEOTIDE SEQUENCE</scope>
</reference>
<accession>A0A816SDW0</accession>
<dbReference type="InterPro" id="IPR001258">
    <property type="entry name" value="NHL_repeat"/>
</dbReference>
<feature type="signal peptide" evidence="2">
    <location>
        <begin position="1"/>
        <end position="24"/>
    </location>
</feature>
<feature type="chain" id="PRO_5032752974" evidence="2">
    <location>
        <begin position="25"/>
        <end position="286"/>
    </location>
</feature>
<name>A0A816SDW0_9BILA</name>
<proteinExistence type="predicted"/>
<evidence type="ECO:0000256" key="2">
    <source>
        <dbReference type="SAM" id="SignalP"/>
    </source>
</evidence>
<dbReference type="Pfam" id="PF01436">
    <property type="entry name" value="NHL"/>
    <property type="match status" value="1"/>
</dbReference>
<dbReference type="EMBL" id="CAJNRG010006512">
    <property type="protein sequence ID" value="CAF2086707.1"/>
    <property type="molecule type" value="Genomic_DNA"/>
</dbReference>
<protein>
    <submittedName>
        <fullName evidence="3">Uncharacterized protein</fullName>
    </submittedName>
</protein>
<evidence type="ECO:0000313" key="4">
    <source>
        <dbReference type="Proteomes" id="UP000663887"/>
    </source>
</evidence>
<dbReference type="SUPFAM" id="SSF63829">
    <property type="entry name" value="Calcium-dependent phosphotriesterase"/>
    <property type="match status" value="1"/>
</dbReference>
<dbReference type="Gene3D" id="2.120.10.30">
    <property type="entry name" value="TolB, C-terminal domain"/>
    <property type="match status" value="1"/>
</dbReference>
<comment type="caution">
    <text evidence="3">The sequence shown here is derived from an EMBL/GenBank/DDBJ whole genome shotgun (WGS) entry which is preliminary data.</text>
</comment>